<evidence type="ECO:0000256" key="4">
    <source>
        <dbReference type="ARBA" id="ARBA00023002"/>
    </source>
</evidence>
<feature type="domain" description="Cytochrome c" evidence="7">
    <location>
        <begin position="64"/>
        <end position="195"/>
    </location>
</feature>
<dbReference type="GO" id="GO:0020037">
    <property type="term" value="F:heme binding"/>
    <property type="evidence" value="ECO:0007669"/>
    <property type="project" value="InterPro"/>
</dbReference>
<comment type="caution">
    <text evidence="8">The sequence shown here is derived from an EMBL/GenBank/DDBJ whole genome shotgun (WGS) entry which is preliminary data.</text>
</comment>
<comment type="subcellular location">
    <subcellularLocation>
        <location evidence="1">Cell envelope</location>
    </subcellularLocation>
</comment>
<name>A0A916QLB7_9GAMM</name>
<evidence type="ECO:0000256" key="5">
    <source>
        <dbReference type="ARBA" id="ARBA00023004"/>
    </source>
</evidence>
<evidence type="ECO:0000256" key="2">
    <source>
        <dbReference type="ARBA" id="ARBA00022617"/>
    </source>
</evidence>
<evidence type="ECO:0000313" key="8">
    <source>
        <dbReference type="EMBL" id="GFZ76119.1"/>
    </source>
</evidence>
<accession>A0A916QLB7</accession>
<dbReference type="Gene3D" id="1.10.760.10">
    <property type="entry name" value="Cytochrome c-like domain"/>
    <property type="match status" value="2"/>
</dbReference>
<dbReference type="AlphaFoldDB" id="A0A916QLB7"/>
<dbReference type="SUPFAM" id="SSF46626">
    <property type="entry name" value="Cytochrome c"/>
    <property type="match status" value="2"/>
</dbReference>
<keyword evidence="2 6" id="KW-0349">Heme</keyword>
<keyword evidence="9" id="KW-1185">Reference proteome</keyword>
<dbReference type="InterPro" id="IPR004852">
    <property type="entry name" value="Di-haem_cyt_c_peroxidsae"/>
</dbReference>
<dbReference type="GO" id="GO:0030313">
    <property type="term" value="C:cell envelope"/>
    <property type="evidence" value="ECO:0007669"/>
    <property type="project" value="UniProtKB-SubCell"/>
</dbReference>
<proteinExistence type="predicted"/>
<evidence type="ECO:0000313" key="9">
    <source>
        <dbReference type="Proteomes" id="UP000627715"/>
    </source>
</evidence>
<dbReference type="InterPro" id="IPR009056">
    <property type="entry name" value="Cyt_c-like_dom"/>
</dbReference>
<reference evidence="8" key="2">
    <citation type="submission" date="2020-09" db="EMBL/GenBank/DDBJ databases">
        <authorList>
            <person name="Sun Q."/>
            <person name="Zhou Y."/>
        </authorList>
    </citation>
    <scope>NUCLEOTIDE SEQUENCE</scope>
    <source>
        <strain evidence="8">CGMCC 1.15425</strain>
    </source>
</reference>
<dbReference type="InterPro" id="IPR036909">
    <property type="entry name" value="Cyt_c-like_dom_sf"/>
</dbReference>
<dbReference type="PROSITE" id="PS51007">
    <property type="entry name" value="CYTC"/>
    <property type="match status" value="2"/>
</dbReference>
<dbReference type="Pfam" id="PF03150">
    <property type="entry name" value="CCP_MauG"/>
    <property type="match status" value="1"/>
</dbReference>
<evidence type="ECO:0000256" key="6">
    <source>
        <dbReference type="PROSITE-ProRule" id="PRU00433"/>
    </source>
</evidence>
<dbReference type="PANTHER" id="PTHR30600:SF7">
    <property type="entry name" value="CYTOCHROME C PEROXIDASE-RELATED"/>
    <property type="match status" value="1"/>
</dbReference>
<dbReference type="Proteomes" id="UP000627715">
    <property type="component" value="Unassembled WGS sequence"/>
</dbReference>
<reference evidence="8" key="1">
    <citation type="journal article" date="2014" name="Int. J. Syst. Evol. Microbiol.">
        <title>Complete genome sequence of Corynebacterium casei LMG S-19264T (=DSM 44701T), isolated from a smear-ripened cheese.</title>
        <authorList>
            <consortium name="US DOE Joint Genome Institute (JGI-PGF)"/>
            <person name="Walter F."/>
            <person name="Albersmeier A."/>
            <person name="Kalinowski J."/>
            <person name="Ruckert C."/>
        </authorList>
    </citation>
    <scope>NUCLEOTIDE SEQUENCE</scope>
    <source>
        <strain evidence="8">CGMCC 1.15425</strain>
    </source>
</reference>
<dbReference type="GO" id="GO:0046872">
    <property type="term" value="F:metal ion binding"/>
    <property type="evidence" value="ECO:0007669"/>
    <property type="project" value="UniProtKB-KW"/>
</dbReference>
<evidence type="ECO:0000256" key="1">
    <source>
        <dbReference type="ARBA" id="ARBA00004196"/>
    </source>
</evidence>
<protein>
    <recommendedName>
        <fullName evidence="7">Cytochrome c domain-containing protein</fullName>
    </recommendedName>
</protein>
<keyword evidence="3 6" id="KW-0479">Metal-binding</keyword>
<keyword evidence="4" id="KW-0560">Oxidoreductase</keyword>
<dbReference type="EMBL" id="BMIY01000007">
    <property type="protein sequence ID" value="GFZ76119.1"/>
    <property type="molecule type" value="Genomic_DNA"/>
</dbReference>
<dbReference type="PANTHER" id="PTHR30600">
    <property type="entry name" value="CYTOCHROME C PEROXIDASE-RELATED"/>
    <property type="match status" value="1"/>
</dbReference>
<evidence type="ECO:0000259" key="7">
    <source>
        <dbReference type="PROSITE" id="PS51007"/>
    </source>
</evidence>
<dbReference type="GO" id="GO:0009055">
    <property type="term" value="F:electron transfer activity"/>
    <property type="evidence" value="ECO:0007669"/>
    <property type="project" value="InterPro"/>
</dbReference>
<evidence type="ECO:0000256" key="3">
    <source>
        <dbReference type="ARBA" id="ARBA00022723"/>
    </source>
</evidence>
<organism evidence="8 9">
    <name type="scientific">Pseudohongiella nitratireducens</name>
    <dbReference type="NCBI Taxonomy" id="1768907"/>
    <lineage>
        <taxon>Bacteria</taxon>
        <taxon>Pseudomonadati</taxon>
        <taxon>Pseudomonadota</taxon>
        <taxon>Gammaproteobacteria</taxon>
        <taxon>Pseudomonadales</taxon>
        <taxon>Pseudohongiellaceae</taxon>
        <taxon>Pseudohongiella</taxon>
    </lineage>
</organism>
<feature type="domain" description="Cytochrome c" evidence="7">
    <location>
        <begin position="228"/>
        <end position="347"/>
    </location>
</feature>
<dbReference type="GO" id="GO:0004130">
    <property type="term" value="F:cytochrome-c peroxidase activity"/>
    <property type="evidence" value="ECO:0007669"/>
    <property type="project" value="TreeGrafter"/>
</dbReference>
<keyword evidence="5 6" id="KW-0408">Iron</keyword>
<gene>
    <name evidence="8" type="ORF">GCM10011403_18980</name>
</gene>
<sequence length="530" mass="58640">MLALMITLPQAMVSQATEPDDPAWRRFQHALGEPAAIGVNASHSMADAITRPIPAIKPDDINAGKFLLGNDLFHENLLSSDGTAACISCHAGPISGTDGRPVPLGVSRAMGRFNALTTFNTLYSFRQFWDGRSITLADQAIEPVISELEFASTRDAALSFLQNDDQYVEAFETIYPDGVSLENMQDALAHFQAINFAVTNSPFQQYLRTQLQPNGHSASGSETRAITEEALQGWETFQRVGCTQCHNGINLGGNSYQRLGTLLPYYPEVREADMNDEGLAERSGRAKDRHFFKVPGLHNVAMTPPYYHDGSESSLRTVIQEMGRFQLARELSPREVEDIASFLKSLTGRPYGLTHWQQINELVTTRKHPNSDTATAAGTSHRQAYLEAARALRPSFQLLQNEMRQVSRGKTPHFDFLQFQHRELIRLARALRHPPADTEAEVQRCLQPVTGKLLQQVLALEWLIADFLSAQATLGILAINTEIMDTTNETALLTANADKDNLEEIRSESLTAVTSSEIGQLTGMLLDCTL</sequence>
<dbReference type="InterPro" id="IPR051395">
    <property type="entry name" value="Cytochrome_c_Peroxidase/MauG"/>
</dbReference>